<evidence type="ECO:0000256" key="2">
    <source>
        <dbReference type="ARBA" id="ARBA00022475"/>
    </source>
</evidence>
<feature type="transmembrane region" description="Helical" evidence="6">
    <location>
        <begin position="101"/>
        <end position="126"/>
    </location>
</feature>
<keyword evidence="9" id="KW-1185">Reference proteome</keyword>
<dbReference type="Proteomes" id="UP001374803">
    <property type="component" value="Chromosome"/>
</dbReference>
<evidence type="ECO:0000313" key="9">
    <source>
        <dbReference type="Proteomes" id="UP001374803"/>
    </source>
</evidence>
<dbReference type="CDD" id="cd17324">
    <property type="entry name" value="MFS_NepI_like"/>
    <property type="match status" value="1"/>
</dbReference>
<organism evidence="8 9">
    <name type="scientific">Pendulispora rubella</name>
    <dbReference type="NCBI Taxonomy" id="2741070"/>
    <lineage>
        <taxon>Bacteria</taxon>
        <taxon>Pseudomonadati</taxon>
        <taxon>Myxococcota</taxon>
        <taxon>Myxococcia</taxon>
        <taxon>Myxococcales</taxon>
        <taxon>Sorangiineae</taxon>
        <taxon>Pendulisporaceae</taxon>
        <taxon>Pendulispora</taxon>
    </lineage>
</organism>
<feature type="transmembrane region" description="Helical" evidence="6">
    <location>
        <begin position="162"/>
        <end position="182"/>
    </location>
</feature>
<feature type="transmembrane region" description="Helical" evidence="6">
    <location>
        <begin position="378"/>
        <end position="395"/>
    </location>
</feature>
<dbReference type="InterPro" id="IPR011701">
    <property type="entry name" value="MFS"/>
</dbReference>
<accession>A0ABZ2KQR8</accession>
<feature type="transmembrane region" description="Helical" evidence="6">
    <location>
        <begin position="215"/>
        <end position="234"/>
    </location>
</feature>
<keyword evidence="5 6" id="KW-0472">Membrane</keyword>
<dbReference type="Pfam" id="PF07690">
    <property type="entry name" value="MFS_1"/>
    <property type="match status" value="1"/>
</dbReference>
<keyword evidence="3 6" id="KW-0812">Transmembrane</keyword>
<evidence type="ECO:0000256" key="3">
    <source>
        <dbReference type="ARBA" id="ARBA00022692"/>
    </source>
</evidence>
<feature type="transmembrane region" description="Helical" evidence="6">
    <location>
        <begin position="9"/>
        <end position="32"/>
    </location>
</feature>
<name>A0ABZ2KQR8_9BACT</name>
<dbReference type="Gene3D" id="1.20.1250.20">
    <property type="entry name" value="MFS general substrate transporter like domains"/>
    <property type="match status" value="1"/>
</dbReference>
<protein>
    <submittedName>
        <fullName evidence="8">MFS transporter</fullName>
    </submittedName>
</protein>
<feature type="domain" description="Major facilitator superfamily (MFS) profile" evidence="7">
    <location>
        <begin position="10"/>
        <end position="402"/>
    </location>
</feature>
<feature type="transmembrane region" description="Helical" evidence="6">
    <location>
        <begin position="309"/>
        <end position="333"/>
    </location>
</feature>
<reference evidence="8" key="1">
    <citation type="submission" date="2021-12" db="EMBL/GenBank/DDBJ databases">
        <title>Discovery of the Pendulisporaceae a myxobacterial family with distinct sporulation behavior and unique specialized metabolism.</title>
        <authorList>
            <person name="Garcia R."/>
            <person name="Popoff A."/>
            <person name="Bader C.D."/>
            <person name="Loehr J."/>
            <person name="Walesch S."/>
            <person name="Walt C."/>
            <person name="Boldt J."/>
            <person name="Bunk B."/>
            <person name="Haeckl F.J.F.P.J."/>
            <person name="Gunesch A.P."/>
            <person name="Birkelbach J."/>
            <person name="Nuebel U."/>
            <person name="Pietschmann T."/>
            <person name="Bach T."/>
            <person name="Mueller R."/>
        </authorList>
    </citation>
    <scope>NUCLEOTIDE SEQUENCE</scope>
    <source>
        <strain evidence="8">MSr11367</strain>
    </source>
</reference>
<evidence type="ECO:0000256" key="5">
    <source>
        <dbReference type="ARBA" id="ARBA00023136"/>
    </source>
</evidence>
<feature type="transmembrane region" description="Helical" evidence="6">
    <location>
        <begin position="76"/>
        <end position="95"/>
    </location>
</feature>
<gene>
    <name evidence="8" type="ORF">LVJ94_29420</name>
</gene>
<dbReference type="InterPro" id="IPR020846">
    <property type="entry name" value="MFS_dom"/>
</dbReference>
<evidence type="ECO:0000313" key="8">
    <source>
        <dbReference type="EMBL" id="WXB01027.1"/>
    </source>
</evidence>
<sequence length="415" mass="44595">MKFTKYQRFVVAILAFLQFTVVLDFAILSPLGALLLQELRISTVQFGLVVSMYAFAAGGSGFLAAGFADKFDRKKILLFFYAGFIVGTLLCGIATGYRSLLIARTVTGLFGGVLGSISSAIVADLFPFEMRGRVMGSVQMALAAAQVLGIPLGLYLSNRFGWHSPFLMIVLVSIPIWVMMLLRLKPIDDHIVLQKVAPSEVSPLKHVLGTFSKPHYLWAFGSTMLLTTGGYMLMPFASAFSVHNLGITLKQLPLVYVVTGFASIITGPIIGKMSDRAEKYAVFVLGSILTMPLVAWYCNLGITPLWQVIALNVVLFTTVLLRMIAAQTLLSAVPDVNDRGAFMSVNSSLQQLAGGVASSVAGLVVVQTPEGKLTGYEGLGFAVTFIVTLTIVSMYKVNAQLASNGVLASARPLRA</sequence>
<keyword evidence="4 6" id="KW-1133">Transmembrane helix</keyword>
<evidence type="ECO:0000256" key="6">
    <source>
        <dbReference type="SAM" id="Phobius"/>
    </source>
</evidence>
<dbReference type="SUPFAM" id="SSF103473">
    <property type="entry name" value="MFS general substrate transporter"/>
    <property type="match status" value="1"/>
</dbReference>
<dbReference type="PROSITE" id="PS50850">
    <property type="entry name" value="MFS"/>
    <property type="match status" value="1"/>
</dbReference>
<feature type="transmembrane region" description="Helical" evidence="6">
    <location>
        <begin position="254"/>
        <end position="271"/>
    </location>
</feature>
<dbReference type="InterPro" id="IPR036259">
    <property type="entry name" value="MFS_trans_sf"/>
</dbReference>
<dbReference type="EMBL" id="CP089983">
    <property type="protein sequence ID" value="WXB01027.1"/>
    <property type="molecule type" value="Genomic_DNA"/>
</dbReference>
<feature type="transmembrane region" description="Helical" evidence="6">
    <location>
        <begin position="280"/>
        <end position="297"/>
    </location>
</feature>
<evidence type="ECO:0000256" key="4">
    <source>
        <dbReference type="ARBA" id="ARBA00022989"/>
    </source>
</evidence>
<dbReference type="InterPro" id="IPR050189">
    <property type="entry name" value="MFS_Efflux_Transporters"/>
</dbReference>
<evidence type="ECO:0000256" key="1">
    <source>
        <dbReference type="ARBA" id="ARBA00004651"/>
    </source>
</evidence>
<feature type="transmembrane region" description="Helical" evidence="6">
    <location>
        <begin position="44"/>
        <end position="64"/>
    </location>
</feature>
<dbReference type="PANTHER" id="PTHR43124:SF3">
    <property type="entry name" value="CHLORAMPHENICOL EFFLUX PUMP RV0191"/>
    <property type="match status" value="1"/>
</dbReference>
<keyword evidence="2" id="KW-1003">Cell membrane</keyword>
<evidence type="ECO:0000259" key="7">
    <source>
        <dbReference type="PROSITE" id="PS50850"/>
    </source>
</evidence>
<dbReference type="PANTHER" id="PTHR43124">
    <property type="entry name" value="PURINE EFFLUX PUMP PBUE"/>
    <property type="match status" value="1"/>
</dbReference>
<comment type="subcellular location">
    <subcellularLocation>
        <location evidence="1">Cell membrane</location>
        <topology evidence="1">Multi-pass membrane protein</topology>
    </subcellularLocation>
</comment>
<dbReference type="RefSeq" id="WP_394830634.1">
    <property type="nucleotide sequence ID" value="NZ_CP089929.1"/>
</dbReference>
<proteinExistence type="predicted"/>